<sequence length="918" mass="104700">MSFYMGEIRKMRQELFSAYDRQDYRQALMLGRRILQLYLDHGDCDTMEYATDMHNLGVVFDELGRYDKAMEYYKKAAILKKDCAGESLSFADTLNNLAVVYSQTGQYEKALKYHRQVLQIRDMKLGREHIDYIHTLFQLGNTYEDLKQYEKAMEMQEKALEKVGASKQVSGGDLADIYFSMASAAHGAGNYKRSIASYEKALTLLEKENGEKTFYYMMQLIRLAEVCEKAGWMELAVEYCERAVQIRRELMSENHLDFINSLNALAALCCKAGDYRKALRAHEETLQLVREVLGEDHIFYAETLNNMSVDYAGLEEYEKALELNQEALERKAAIMGPDSSQCATSWMSLGSLYEKMGREMDALSAYRRALGIRSAIEKKELPCADAMEAMARLLAKRGAFETAFSYLREAQKIRLEAEGKRSFSYVQGLYVMAEIKREAGEPEAAVMLCREAAEIQEEQYGKNHPLYAEALEHLGKEYALQKRYEKSLAALTEAAAVFKEMLDEDNPRHVAALEEMAQVCEQMGDYGRAVDCYLERNDVNFEETAEEQKKAAETLLAIACCYQAMGQTKKAEGYFQEAESKISRLGMEPEGIYAQRRSRYLAAAAGETPREEAKREQKTAERKKLRETVALFETVIRQNEGHWDEDMTRYALTLGDLYLRLDQKEQAKKWLETAEKQADGELYALACLKAGELLLREGEYTKALVKFRNAASYTEEYGDVRTEFYCRTIGYLGDAFYQAGDKEKALQMYLPYVRLFRELGLPKDGLYETRMERAGSLLAKNDRHQEAAEYYSELALHLREKEGESPVFAKLLLKTAMSHMAQGNAREAETLLDRALLLGAREGVQSLSYGRLCDRIGRLYAANGSHQKAVEALLLAYELTRTGTGCLTKEGHQTLLQLLRRAGDEKRYFAVKNGEKVQ</sequence>
<keyword evidence="1" id="KW-0677">Repeat</keyword>
<feature type="repeat" description="TPR" evidence="3">
    <location>
        <begin position="175"/>
        <end position="208"/>
    </location>
</feature>
<dbReference type="EMBL" id="JACSNV010000003">
    <property type="protein sequence ID" value="MBM6877127.1"/>
    <property type="molecule type" value="Genomic_DNA"/>
</dbReference>
<organism evidence="5 6">
    <name type="scientific">Anaerotignum lactatifermentans</name>
    <dbReference type="NCBI Taxonomy" id="160404"/>
    <lineage>
        <taxon>Bacteria</taxon>
        <taxon>Bacillati</taxon>
        <taxon>Bacillota</taxon>
        <taxon>Clostridia</taxon>
        <taxon>Lachnospirales</taxon>
        <taxon>Anaerotignaceae</taxon>
        <taxon>Anaerotignum</taxon>
    </lineage>
</organism>
<dbReference type="PANTHER" id="PTHR45641">
    <property type="entry name" value="TETRATRICOPEPTIDE REPEAT PROTEIN (AFU_ORTHOLOGUE AFUA_6G03870)"/>
    <property type="match status" value="1"/>
</dbReference>
<keyword evidence="6" id="KW-1185">Reference proteome</keyword>
<evidence type="ECO:0000313" key="5">
    <source>
        <dbReference type="EMBL" id="MBM6877127.1"/>
    </source>
</evidence>
<protein>
    <submittedName>
        <fullName evidence="5">Tetratricopeptide repeat protein</fullName>
    </submittedName>
</protein>
<dbReference type="InterPro" id="IPR019734">
    <property type="entry name" value="TPR_rpt"/>
</dbReference>
<dbReference type="SMART" id="SM00028">
    <property type="entry name" value="TPR"/>
    <property type="match status" value="18"/>
</dbReference>
<dbReference type="PANTHER" id="PTHR45641:SF19">
    <property type="entry name" value="NEPHROCYSTIN-3"/>
    <property type="match status" value="1"/>
</dbReference>
<dbReference type="SUPFAM" id="SSF48452">
    <property type="entry name" value="TPR-like"/>
    <property type="match status" value="6"/>
</dbReference>
<dbReference type="PROSITE" id="PS50005">
    <property type="entry name" value="TPR"/>
    <property type="match status" value="5"/>
</dbReference>
<feature type="repeat" description="TPR" evidence="3">
    <location>
        <begin position="50"/>
        <end position="83"/>
    </location>
</feature>
<evidence type="ECO:0000313" key="6">
    <source>
        <dbReference type="Proteomes" id="UP000729290"/>
    </source>
</evidence>
<dbReference type="Pfam" id="PF13181">
    <property type="entry name" value="TPR_8"/>
    <property type="match status" value="4"/>
</dbReference>
<feature type="repeat" description="TPR" evidence="3">
    <location>
        <begin position="133"/>
        <end position="166"/>
    </location>
</feature>
<gene>
    <name evidence="5" type="ORF">H9X83_02995</name>
</gene>
<keyword evidence="2 3" id="KW-0802">TPR repeat</keyword>
<evidence type="ECO:0000256" key="2">
    <source>
        <dbReference type="ARBA" id="ARBA00022803"/>
    </source>
</evidence>
<evidence type="ECO:0000256" key="3">
    <source>
        <dbReference type="PROSITE-ProRule" id="PRU00339"/>
    </source>
</evidence>
<evidence type="ECO:0000256" key="4">
    <source>
        <dbReference type="SAM" id="Coils"/>
    </source>
</evidence>
<dbReference type="Pfam" id="PF13424">
    <property type="entry name" value="TPR_12"/>
    <property type="match status" value="5"/>
</dbReference>
<reference evidence="5 6" key="1">
    <citation type="journal article" date="2021" name="Sci. Rep.">
        <title>The distribution of antibiotic resistance genes in chicken gut microbiota commensals.</title>
        <authorList>
            <person name="Juricova H."/>
            <person name="Matiasovicova J."/>
            <person name="Kubasova T."/>
            <person name="Cejkova D."/>
            <person name="Rychlik I."/>
        </authorList>
    </citation>
    <scope>NUCLEOTIDE SEQUENCE [LARGE SCALE GENOMIC DNA]</scope>
    <source>
        <strain evidence="5 6">An431b</strain>
    </source>
</reference>
<feature type="repeat" description="TPR" evidence="3">
    <location>
        <begin position="343"/>
        <end position="376"/>
    </location>
</feature>
<evidence type="ECO:0000256" key="1">
    <source>
        <dbReference type="ARBA" id="ARBA00022737"/>
    </source>
</evidence>
<dbReference type="Proteomes" id="UP000729290">
    <property type="component" value="Unassembled WGS sequence"/>
</dbReference>
<dbReference type="Gene3D" id="1.25.40.10">
    <property type="entry name" value="Tetratricopeptide repeat domain"/>
    <property type="match status" value="5"/>
</dbReference>
<name>A0ABS2G8D0_9FIRM</name>
<keyword evidence="4" id="KW-0175">Coiled coil</keyword>
<proteinExistence type="predicted"/>
<dbReference type="RefSeq" id="WP_205133040.1">
    <property type="nucleotide sequence ID" value="NZ_JACSNT010000003.1"/>
</dbReference>
<feature type="coiled-coil region" evidence="4">
    <location>
        <begin position="146"/>
        <end position="208"/>
    </location>
</feature>
<feature type="repeat" description="TPR" evidence="3">
    <location>
        <begin position="91"/>
        <end position="124"/>
    </location>
</feature>
<comment type="caution">
    <text evidence="5">The sequence shown here is derived from an EMBL/GenBank/DDBJ whole genome shotgun (WGS) entry which is preliminary data.</text>
</comment>
<accession>A0ABS2G8D0</accession>
<dbReference type="InterPro" id="IPR011990">
    <property type="entry name" value="TPR-like_helical_dom_sf"/>
</dbReference>